<organism evidence="1 2">
    <name type="scientific">Dictyobacter arantiisoli</name>
    <dbReference type="NCBI Taxonomy" id="2014874"/>
    <lineage>
        <taxon>Bacteria</taxon>
        <taxon>Bacillati</taxon>
        <taxon>Chloroflexota</taxon>
        <taxon>Ktedonobacteria</taxon>
        <taxon>Ktedonobacterales</taxon>
        <taxon>Dictyobacteraceae</taxon>
        <taxon>Dictyobacter</taxon>
    </lineage>
</organism>
<proteinExistence type="predicted"/>
<gene>
    <name evidence="1" type="ORF">KDI_42300</name>
</gene>
<dbReference type="RefSeq" id="WP_216368950.1">
    <property type="nucleotide sequence ID" value="NZ_BIXY01000078.1"/>
</dbReference>
<name>A0A5A5THP8_9CHLR</name>
<dbReference type="EMBL" id="BIXY01000078">
    <property type="protein sequence ID" value="GCF10666.1"/>
    <property type="molecule type" value="Genomic_DNA"/>
</dbReference>
<evidence type="ECO:0000313" key="2">
    <source>
        <dbReference type="Proteomes" id="UP000322530"/>
    </source>
</evidence>
<dbReference type="Proteomes" id="UP000322530">
    <property type="component" value="Unassembled WGS sequence"/>
</dbReference>
<protein>
    <recommendedName>
        <fullName evidence="3">Mannosyl-glycoprotein endo-beta-N-acetylglucosamidase-like domain-containing protein</fullName>
    </recommendedName>
</protein>
<reference evidence="1 2" key="1">
    <citation type="submission" date="2019-01" db="EMBL/GenBank/DDBJ databases">
        <title>Draft genome sequence of Dictyobacter sp. Uno17.</title>
        <authorList>
            <person name="Wang C.M."/>
            <person name="Zheng Y."/>
            <person name="Sakai Y."/>
            <person name="Abe K."/>
            <person name="Yokota A."/>
            <person name="Yabe S."/>
        </authorList>
    </citation>
    <scope>NUCLEOTIDE SEQUENCE [LARGE SCALE GENOMIC DNA]</scope>
    <source>
        <strain evidence="1 2">Uno17</strain>
    </source>
</reference>
<comment type="caution">
    <text evidence="1">The sequence shown here is derived from an EMBL/GenBank/DDBJ whole genome shotgun (WGS) entry which is preliminary data.</text>
</comment>
<accession>A0A5A5THP8</accession>
<keyword evidence="2" id="KW-1185">Reference proteome</keyword>
<evidence type="ECO:0000313" key="1">
    <source>
        <dbReference type="EMBL" id="GCF10666.1"/>
    </source>
</evidence>
<dbReference type="AlphaFoldDB" id="A0A5A5THP8"/>
<evidence type="ECO:0008006" key="3">
    <source>
        <dbReference type="Google" id="ProtNLM"/>
    </source>
</evidence>
<sequence>MFGTIGEAHVTLSLGNLRCYKGVACVDQERGGGYAKYSSWEQGFHDWYALIHNYYVARGLTTIDKVIPVYAPTPNNADAGYIQSIKHIIDTWHAGSIMK</sequence>